<evidence type="ECO:0000313" key="11">
    <source>
        <dbReference type="Proteomes" id="UP001413721"/>
    </source>
</evidence>
<evidence type="ECO:0000256" key="5">
    <source>
        <dbReference type="ARBA" id="ARBA00023002"/>
    </source>
</evidence>
<evidence type="ECO:0000256" key="6">
    <source>
        <dbReference type="RuleBase" id="RU362125"/>
    </source>
</evidence>
<evidence type="ECO:0000256" key="1">
    <source>
        <dbReference type="ARBA" id="ARBA00001974"/>
    </source>
</evidence>
<evidence type="ECO:0000256" key="2">
    <source>
        <dbReference type="ARBA" id="ARBA00009347"/>
    </source>
</evidence>
<sequence length="388" mass="40085">MRVTLNEDETQLVASVERLLDGEYGFDRHRRTAETGGGFDHGFWRVMADQGWMAACLPESAGGYGQSPNDALLILERCGAALVVEPLLSGFVVPAMALATANGGGHGGGEAGPVAIWLPRMLAGDAVAALAWTEPGRRYDPRPRQVTASRGPDGGWVLEGRKSAVLSAPLAAVLIVSAATDAGTALFAVPGDAAGMTLAGHEMIDGQRAADIVFDAVALADEALLARPGAGSDAVLAAALDWGAAGAAAEAVGSMAAAVALTVEYARTRSQFGRSLSGFQVIQHRLAALATEVEYARALLPLLADRLTAAPEVRRAAVSAARSAITAAARRVTADTVQLHGGIGVTNEAEVSHHFRRVAALDLGWGGAREHLARYRTAPSRYAALSSG</sequence>
<dbReference type="InterPro" id="IPR036250">
    <property type="entry name" value="AcylCo_DH-like_C"/>
</dbReference>
<protein>
    <submittedName>
        <fullName evidence="10">Acyl-CoA dehydrogenase family protein</fullName>
        <ecNumber evidence="10">1.-.-.-</ecNumber>
    </submittedName>
</protein>
<keyword evidence="11" id="KW-1185">Reference proteome</keyword>
<keyword evidence="4 6" id="KW-0274">FAD</keyword>
<keyword evidence="3 6" id="KW-0285">Flavoprotein</keyword>
<dbReference type="InterPro" id="IPR046373">
    <property type="entry name" value="Acyl-CoA_Oxase/DH_mid-dom_sf"/>
</dbReference>
<dbReference type="Proteomes" id="UP001413721">
    <property type="component" value="Unassembled WGS sequence"/>
</dbReference>
<dbReference type="GO" id="GO:0016491">
    <property type="term" value="F:oxidoreductase activity"/>
    <property type="evidence" value="ECO:0007669"/>
    <property type="project" value="UniProtKB-KW"/>
</dbReference>
<feature type="domain" description="Acyl-CoA oxidase/dehydrogenase middle" evidence="8">
    <location>
        <begin position="129"/>
        <end position="216"/>
    </location>
</feature>
<reference evidence="10 11" key="1">
    <citation type="submission" date="2024-03" db="EMBL/GenBank/DDBJ databases">
        <title>High-quality draft genome sequencing of Tistrella sp. BH-R2-4.</title>
        <authorList>
            <person name="Dong C."/>
        </authorList>
    </citation>
    <scope>NUCLEOTIDE SEQUENCE [LARGE SCALE GENOMIC DNA]</scope>
    <source>
        <strain evidence="10 11">BH-R2-4</strain>
    </source>
</reference>
<evidence type="ECO:0000256" key="3">
    <source>
        <dbReference type="ARBA" id="ARBA00022630"/>
    </source>
</evidence>
<dbReference type="Gene3D" id="1.20.140.10">
    <property type="entry name" value="Butyryl-CoA Dehydrogenase, subunit A, domain 3"/>
    <property type="match status" value="1"/>
</dbReference>
<dbReference type="Pfam" id="PF00441">
    <property type="entry name" value="Acyl-CoA_dh_1"/>
    <property type="match status" value="1"/>
</dbReference>
<evidence type="ECO:0000259" key="8">
    <source>
        <dbReference type="Pfam" id="PF02770"/>
    </source>
</evidence>
<dbReference type="Pfam" id="PF02770">
    <property type="entry name" value="Acyl-CoA_dh_M"/>
    <property type="match status" value="1"/>
</dbReference>
<dbReference type="Gene3D" id="1.10.540.10">
    <property type="entry name" value="Acyl-CoA dehydrogenase/oxidase, N-terminal domain"/>
    <property type="match status" value="1"/>
</dbReference>
<name>A0ABU9YLY2_9PROT</name>
<feature type="domain" description="Acyl-CoA dehydrogenase/oxidase N-terminal" evidence="9">
    <location>
        <begin position="6"/>
        <end position="83"/>
    </location>
</feature>
<evidence type="ECO:0000259" key="7">
    <source>
        <dbReference type="Pfam" id="PF00441"/>
    </source>
</evidence>
<evidence type="ECO:0000259" key="9">
    <source>
        <dbReference type="Pfam" id="PF02771"/>
    </source>
</evidence>
<dbReference type="PANTHER" id="PTHR43884">
    <property type="entry name" value="ACYL-COA DEHYDROGENASE"/>
    <property type="match status" value="1"/>
</dbReference>
<dbReference type="InterPro" id="IPR013786">
    <property type="entry name" value="AcylCoA_DH/ox_N"/>
</dbReference>
<dbReference type="EC" id="1.-.-.-" evidence="10"/>
<feature type="domain" description="Acyl-CoA dehydrogenase/oxidase C-terminal" evidence="7">
    <location>
        <begin position="234"/>
        <end position="369"/>
    </location>
</feature>
<dbReference type="InterPro" id="IPR009100">
    <property type="entry name" value="AcylCoA_DH/oxidase_NM_dom_sf"/>
</dbReference>
<gene>
    <name evidence="10" type="ORF">WG926_15995</name>
</gene>
<evidence type="ECO:0000256" key="4">
    <source>
        <dbReference type="ARBA" id="ARBA00022827"/>
    </source>
</evidence>
<dbReference type="Pfam" id="PF02771">
    <property type="entry name" value="Acyl-CoA_dh_N"/>
    <property type="match status" value="1"/>
</dbReference>
<dbReference type="Gene3D" id="2.40.110.10">
    <property type="entry name" value="Butyryl-CoA Dehydrogenase, subunit A, domain 2"/>
    <property type="match status" value="1"/>
</dbReference>
<organism evidence="10 11">
    <name type="scientific">Tistrella arctica</name>
    <dbReference type="NCBI Taxonomy" id="3133430"/>
    <lineage>
        <taxon>Bacteria</taxon>
        <taxon>Pseudomonadati</taxon>
        <taxon>Pseudomonadota</taxon>
        <taxon>Alphaproteobacteria</taxon>
        <taxon>Geminicoccales</taxon>
        <taxon>Geminicoccaceae</taxon>
        <taxon>Tistrella</taxon>
    </lineage>
</organism>
<accession>A0ABU9YLY2</accession>
<dbReference type="EMBL" id="JBBKTW010000005">
    <property type="protein sequence ID" value="MEN2989820.1"/>
    <property type="molecule type" value="Genomic_DNA"/>
</dbReference>
<dbReference type="RefSeq" id="WP_345937765.1">
    <property type="nucleotide sequence ID" value="NZ_JBBKTW010000005.1"/>
</dbReference>
<dbReference type="InterPro" id="IPR006091">
    <property type="entry name" value="Acyl-CoA_Oxase/DH_mid-dom"/>
</dbReference>
<evidence type="ECO:0000313" key="10">
    <source>
        <dbReference type="EMBL" id="MEN2989820.1"/>
    </source>
</evidence>
<dbReference type="SUPFAM" id="SSF56645">
    <property type="entry name" value="Acyl-CoA dehydrogenase NM domain-like"/>
    <property type="match status" value="1"/>
</dbReference>
<dbReference type="CDD" id="cd00567">
    <property type="entry name" value="ACAD"/>
    <property type="match status" value="1"/>
</dbReference>
<dbReference type="SUPFAM" id="SSF47203">
    <property type="entry name" value="Acyl-CoA dehydrogenase C-terminal domain-like"/>
    <property type="match status" value="1"/>
</dbReference>
<dbReference type="InterPro" id="IPR037069">
    <property type="entry name" value="AcylCoA_DH/ox_N_sf"/>
</dbReference>
<proteinExistence type="inferred from homology"/>
<comment type="similarity">
    <text evidence="2 6">Belongs to the acyl-CoA dehydrogenase family.</text>
</comment>
<dbReference type="InterPro" id="IPR009075">
    <property type="entry name" value="AcylCo_DH/oxidase_C"/>
</dbReference>
<comment type="cofactor">
    <cofactor evidence="1 6">
        <name>FAD</name>
        <dbReference type="ChEBI" id="CHEBI:57692"/>
    </cofactor>
</comment>
<comment type="caution">
    <text evidence="10">The sequence shown here is derived from an EMBL/GenBank/DDBJ whole genome shotgun (WGS) entry which is preliminary data.</text>
</comment>
<dbReference type="PANTHER" id="PTHR43884:SF20">
    <property type="entry name" value="ACYL-COA DEHYDROGENASE FADE28"/>
    <property type="match status" value="1"/>
</dbReference>
<keyword evidence="5 6" id="KW-0560">Oxidoreductase</keyword>